<proteinExistence type="predicted"/>
<dbReference type="PANTHER" id="PTHR36007:SF2">
    <property type="entry name" value="TRANSPORT PROTEIN-RELATED"/>
    <property type="match status" value="1"/>
</dbReference>
<dbReference type="PANTHER" id="PTHR36007">
    <property type="entry name" value="TRANSPORT PROTEIN-RELATED"/>
    <property type="match status" value="1"/>
</dbReference>
<accession>A0ABT5VCV0</accession>
<evidence type="ECO:0000313" key="3">
    <source>
        <dbReference type="Proteomes" id="UP001148125"/>
    </source>
</evidence>
<dbReference type="EMBL" id="JAOTPO010000004">
    <property type="protein sequence ID" value="MDE5413275.1"/>
    <property type="molecule type" value="Genomic_DNA"/>
</dbReference>
<dbReference type="Proteomes" id="UP001148125">
    <property type="component" value="Unassembled WGS sequence"/>
</dbReference>
<feature type="transmembrane region" description="Helical" evidence="1">
    <location>
        <begin position="21"/>
        <end position="49"/>
    </location>
</feature>
<keyword evidence="3" id="KW-1185">Reference proteome</keyword>
<organism evidence="2 3">
    <name type="scientific">Alkalihalobacterium chitinilyticum</name>
    <dbReference type="NCBI Taxonomy" id="2980103"/>
    <lineage>
        <taxon>Bacteria</taxon>
        <taxon>Bacillati</taxon>
        <taxon>Bacillota</taxon>
        <taxon>Bacilli</taxon>
        <taxon>Bacillales</taxon>
        <taxon>Bacillaceae</taxon>
        <taxon>Alkalihalobacterium</taxon>
    </lineage>
</organism>
<gene>
    <name evidence="2" type="ORF">N7Z68_07740</name>
</gene>
<dbReference type="Pfam" id="PF06695">
    <property type="entry name" value="Sm_multidrug_ex"/>
    <property type="match status" value="1"/>
</dbReference>
<keyword evidence="1" id="KW-0472">Membrane</keyword>
<evidence type="ECO:0000256" key="1">
    <source>
        <dbReference type="SAM" id="Phobius"/>
    </source>
</evidence>
<name>A0ABT5VCV0_9BACI</name>
<feature type="transmembrane region" description="Helical" evidence="1">
    <location>
        <begin position="55"/>
        <end position="76"/>
    </location>
</feature>
<dbReference type="InterPro" id="IPR009577">
    <property type="entry name" value="Sm_multidrug_ex"/>
</dbReference>
<keyword evidence="1" id="KW-0812">Transmembrane</keyword>
<keyword evidence="1" id="KW-1133">Transmembrane helix</keyword>
<comment type="caution">
    <text evidence="2">The sequence shown here is derived from an EMBL/GenBank/DDBJ whole genome shotgun (WGS) entry which is preliminary data.</text>
</comment>
<evidence type="ECO:0000313" key="2">
    <source>
        <dbReference type="EMBL" id="MDE5413275.1"/>
    </source>
</evidence>
<dbReference type="RefSeq" id="WP_275118071.1">
    <property type="nucleotide sequence ID" value="NZ_JAOTPO010000004.1"/>
</dbReference>
<reference evidence="2" key="1">
    <citation type="submission" date="2024-05" db="EMBL/GenBank/DDBJ databases">
        <title>Alkalihalobacillus sp. strain MEB203 novel alkaliphilic bacterium from Lonar Lake, India.</title>
        <authorList>
            <person name="Joshi A."/>
            <person name="Thite S."/>
            <person name="Mengade P."/>
        </authorList>
    </citation>
    <scope>NUCLEOTIDE SEQUENCE</scope>
    <source>
        <strain evidence="2">MEB 203</strain>
    </source>
</reference>
<protein>
    <submittedName>
        <fullName evidence="2">Small multi-drug export protein</fullName>
    </submittedName>
</protein>
<sequence>MHHWLYQRTMSKSRKLEKYGAFGLVLFTAVPFPTTGAYSACLAAILFFIPFRVAFLSISFGVLVSAVIMGIITYPLY</sequence>